<gene>
    <name evidence="1" type="ORF">RALSY_mp10600</name>
</gene>
<accession>G3AAG7</accession>
<dbReference type="AlphaFoldDB" id="G3AAG7"/>
<name>G3AAG7_9RALS</name>
<protein>
    <submittedName>
        <fullName evidence="1">Uncharacterized protein</fullName>
    </submittedName>
</protein>
<reference evidence="1" key="1">
    <citation type="journal article" date="2011" name="PLoS ONE">
        <title>Ralstonia syzygii, the Blood Disease Bacterium and some Asian R. solanacearum strains form a single genomic species despite divergent lifestyles.</title>
        <authorList>
            <person name="Remenant B."/>
            <person name="de Cambiaire J.C."/>
            <person name="Cellier G."/>
            <person name="Jacobs J.M."/>
            <person name="Mangenot S."/>
            <person name="Barbe V."/>
            <person name="Lajus A."/>
            <person name="Vallenet D."/>
            <person name="Medigue C."/>
            <person name="Fegan M."/>
            <person name="Allen C."/>
            <person name="Prior P."/>
        </authorList>
    </citation>
    <scope>NUCLEOTIDE SEQUENCE</scope>
    <source>
        <strain evidence="1">R24</strain>
    </source>
</reference>
<reference evidence="1" key="2">
    <citation type="submission" date="2011-04" db="EMBL/GenBank/DDBJ databases">
        <authorList>
            <person name="Genoscope - CEA"/>
        </authorList>
    </citation>
    <scope>NUCLEOTIDE SEQUENCE</scope>
    <source>
        <strain evidence="1">R24</strain>
    </source>
</reference>
<sequence>MNRSRGEAILVRLSAGCQEGILAAYYVAQGNFCHGLDAIIMRRDFMIYATRHWKMR</sequence>
<evidence type="ECO:0000313" key="1">
    <source>
        <dbReference type="EMBL" id="CCA88061.1"/>
    </source>
</evidence>
<proteinExistence type="predicted"/>
<dbReference type="EMBL" id="FR854090">
    <property type="protein sequence ID" value="CCA88061.1"/>
    <property type="molecule type" value="Genomic_DNA"/>
</dbReference>
<organism evidence="1">
    <name type="scientific">Ralstonia syzygii R24</name>
    <dbReference type="NCBI Taxonomy" id="907261"/>
    <lineage>
        <taxon>Bacteria</taxon>
        <taxon>Pseudomonadati</taxon>
        <taxon>Pseudomonadota</taxon>
        <taxon>Betaproteobacteria</taxon>
        <taxon>Burkholderiales</taxon>
        <taxon>Burkholderiaceae</taxon>
        <taxon>Ralstonia</taxon>
        <taxon>Ralstonia solanacearum species complex</taxon>
    </lineage>
</organism>